<dbReference type="InterPro" id="IPR053147">
    <property type="entry name" value="Hsp_HslJ-like"/>
</dbReference>
<dbReference type="PANTHER" id="PTHR35535:SF2">
    <property type="entry name" value="DUF306 DOMAIN-CONTAINING PROTEIN"/>
    <property type="match status" value="1"/>
</dbReference>
<evidence type="ECO:0000313" key="4">
    <source>
        <dbReference type="Proteomes" id="UP000243063"/>
    </source>
</evidence>
<dbReference type="OrthoDB" id="5348860at2"/>
<evidence type="ECO:0000259" key="2">
    <source>
        <dbReference type="Pfam" id="PF03724"/>
    </source>
</evidence>
<sequence length="138" mass="14423">MSAFARLSLILGGLLLAAGCASHSAPPAAVALAGEWQVESLAGAAPLADAPITLNFMADGRVAGQASCNRYFAAYHQDGAALHIQSPASTMMACPPALMEQEQRFLRQLEGVRAHRLDAAGRLVLESADGAKIVARRR</sequence>
<dbReference type="Pfam" id="PF03724">
    <property type="entry name" value="META"/>
    <property type="match status" value="1"/>
</dbReference>
<keyword evidence="1" id="KW-0732">Signal</keyword>
<reference evidence="4" key="1">
    <citation type="submission" date="2016-10" db="EMBL/GenBank/DDBJ databases">
        <authorList>
            <person name="Varghese N."/>
            <person name="Submissions S."/>
        </authorList>
    </citation>
    <scope>NUCLEOTIDE SEQUENCE [LARGE SCALE GENOMIC DNA]</scope>
    <source>
        <strain evidence="4">CCTCC 2012022</strain>
    </source>
</reference>
<protein>
    <submittedName>
        <fullName evidence="3">Heat shock protein HslJ</fullName>
    </submittedName>
</protein>
<evidence type="ECO:0000256" key="1">
    <source>
        <dbReference type="SAM" id="SignalP"/>
    </source>
</evidence>
<dbReference type="Gene3D" id="2.40.128.270">
    <property type="match status" value="1"/>
</dbReference>
<dbReference type="PROSITE" id="PS51257">
    <property type="entry name" value="PROKAR_LIPOPROTEIN"/>
    <property type="match status" value="1"/>
</dbReference>
<dbReference type="STRING" id="1245526.SAMN05216580_1587"/>
<dbReference type="InterPro" id="IPR005184">
    <property type="entry name" value="DUF306_Meta_HslJ"/>
</dbReference>
<feature type="domain" description="DUF306" evidence="2">
    <location>
        <begin position="33"/>
        <end position="134"/>
    </location>
</feature>
<dbReference type="EMBL" id="LT629780">
    <property type="protein sequence ID" value="SDU14521.1"/>
    <property type="molecule type" value="Genomic_DNA"/>
</dbReference>
<keyword evidence="3" id="KW-0346">Stress response</keyword>
<dbReference type="PANTHER" id="PTHR35535">
    <property type="entry name" value="HEAT SHOCK PROTEIN HSLJ"/>
    <property type="match status" value="1"/>
</dbReference>
<evidence type="ECO:0000313" key="3">
    <source>
        <dbReference type="EMBL" id="SDU14521.1"/>
    </source>
</evidence>
<dbReference type="InterPro" id="IPR038670">
    <property type="entry name" value="HslJ-like_sf"/>
</dbReference>
<dbReference type="RefSeq" id="WP_090213429.1">
    <property type="nucleotide sequence ID" value="NZ_LT629780.1"/>
</dbReference>
<organism evidence="3 4">
    <name type="scientific">Geopseudomonas guangdongensis</name>
    <dbReference type="NCBI Taxonomy" id="1245526"/>
    <lineage>
        <taxon>Bacteria</taxon>
        <taxon>Pseudomonadati</taxon>
        <taxon>Pseudomonadota</taxon>
        <taxon>Gammaproteobacteria</taxon>
        <taxon>Pseudomonadales</taxon>
        <taxon>Pseudomonadaceae</taxon>
        <taxon>Geopseudomonas</taxon>
    </lineage>
</organism>
<name>A0A1H2G4K9_9GAMM</name>
<accession>A0A1H2G4K9</accession>
<dbReference type="AlphaFoldDB" id="A0A1H2G4K9"/>
<dbReference type="Proteomes" id="UP000243063">
    <property type="component" value="Chromosome I"/>
</dbReference>
<gene>
    <name evidence="3" type="ORF">SAMN05216580_1587</name>
</gene>
<proteinExistence type="predicted"/>
<keyword evidence="4" id="KW-1185">Reference proteome</keyword>
<feature type="chain" id="PRO_5009274581" evidence="1">
    <location>
        <begin position="25"/>
        <end position="138"/>
    </location>
</feature>
<feature type="signal peptide" evidence="1">
    <location>
        <begin position="1"/>
        <end position="24"/>
    </location>
</feature>